<proteinExistence type="predicted"/>
<keyword evidence="2" id="KW-1185">Reference proteome</keyword>
<evidence type="ECO:0000313" key="2">
    <source>
        <dbReference type="Proteomes" id="UP000727407"/>
    </source>
</evidence>
<protein>
    <submittedName>
        <fullName evidence="1">Zinc finger MYM-type protein 4</fullName>
    </submittedName>
</protein>
<evidence type="ECO:0000313" key="1">
    <source>
        <dbReference type="EMBL" id="KAF5894524.1"/>
    </source>
</evidence>
<accession>A0A8J4WWI5</accession>
<dbReference type="AlphaFoldDB" id="A0A8J4WWI5"/>
<dbReference type="OrthoDB" id="8939517at2759"/>
<reference evidence="1" key="1">
    <citation type="submission" date="2020-07" db="EMBL/GenBank/DDBJ databases">
        <title>Clarias magur genome sequencing, assembly and annotation.</title>
        <authorList>
            <person name="Kushwaha B."/>
            <person name="Kumar R."/>
            <person name="Das P."/>
            <person name="Joshi C.G."/>
            <person name="Kumar D."/>
            <person name="Nagpure N.S."/>
            <person name="Pandey M."/>
            <person name="Agarwal S."/>
            <person name="Srivastava S."/>
            <person name="Singh M."/>
            <person name="Sahoo L."/>
            <person name="Jayasankar P."/>
            <person name="Meher P.K."/>
            <person name="Koringa P.G."/>
            <person name="Iquebal M.A."/>
            <person name="Das S.P."/>
            <person name="Bit A."/>
            <person name="Patnaik S."/>
            <person name="Patel N."/>
            <person name="Shah T.M."/>
            <person name="Hinsu A."/>
            <person name="Jena J.K."/>
        </authorList>
    </citation>
    <scope>NUCLEOTIDE SEQUENCE</scope>
    <source>
        <strain evidence="1">CIFAMagur01</strain>
        <tissue evidence="1">Testis</tissue>
    </source>
</reference>
<feature type="non-terminal residue" evidence="1">
    <location>
        <position position="152"/>
    </location>
</feature>
<name>A0A8J4WWI5_CLAMG</name>
<comment type="caution">
    <text evidence="1">The sequence shown here is derived from an EMBL/GenBank/DDBJ whole genome shotgun (WGS) entry which is preliminary data.</text>
</comment>
<organism evidence="1 2">
    <name type="scientific">Clarias magur</name>
    <name type="common">Asian catfish</name>
    <name type="synonym">Macropteronotus magur</name>
    <dbReference type="NCBI Taxonomy" id="1594786"/>
    <lineage>
        <taxon>Eukaryota</taxon>
        <taxon>Metazoa</taxon>
        <taxon>Chordata</taxon>
        <taxon>Craniata</taxon>
        <taxon>Vertebrata</taxon>
        <taxon>Euteleostomi</taxon>
        <taxon>Actinopterygii</taxon>
        <taxon>Neopterygii</taxon>
        <taxon>Teleostei</taxon>
        <taxon>Ostariophysi</taxon>
        <taxon>Siluriformes</taxon>
        <taxon>Clariidae</taxon>
        <taxon>Clarias</taxon>
    </lineage>
</organism>
<dbReference type="Proteomes" id="UP000727407">
    <property type="component" value="Unassembled WGS sequence"/>
</dbReference>
<dbReference type="EMBL" id="QNUK01000369">
    <property type="protein sequence ID" value="KAF5894524.1"/>
    <property type="molecule type" value="Genomic_DNA"/>
</dbReference>
<gene>
    <name evidence="1" type="primary">zmym4</name>
    <name evidence="1" type="ORF">DAT39_015768</name>
</gene>
<sequence>KVRMVKKKATGVLSVQPVSIKSSNMSTVVEIQDIRGRLTKVSDKTAEREETFYNEYSQQGERRPDVYAASVFMALCPFEAYQSWAKQVNWNGTNGKAKLPKNLKDMVHQCVIQRFPDLTADDWFRIRNKVNERLRSTRKLDPELQLAGYSNN</sequence>
<feature type="non-terminal residue" evidence="1">
    <location>
        <position position="1"/>
    </location>
</feature>